<keyword evidence="1" id="KW-0808">Transferase</keyword>
<evidence type="ECO:0000256" key="1">
    <source>
        <dbReference type="ARBA" id="ARBA00022679"/>
    </source>
</evidence>
<sequence>MAAESSKKLSNQVVEPESCSICTDKYTAIVRKKISCKYCSASTCSKCIEQYLLTRHEDAHCIHCRVNYNDTTLGEICTRTYLNQTYFKHRQEVLINRERANLPALQEEALREQRRRKKDTMIHSINADIAIFKARRVELMREYNQVYGEYYGAGQQTPARMIRLNQLLDESNELLDRIREKKDLIYAIRWPPRARDAVVEEDKKEEEEKKKFVRRCTRDGCQGFLSTAWKCGLCEWYSCAHCFIVKGQTHDVPHECKKEDLETAELIKKDCKPCPKCGEFIQKSSGCDQMFCISCQTPFSWTSGKIVTSGPIHNPHYYEWMKRTGGAMPRNPADVPCGGFPGAWELVRFPRGVRREFSNSFYEFHRICQELQDISTRNFRTHFDNTSFTQMNIKFLLGELEEKKWGQQLAIAEKKKKRDGEVQEIMGAFRMAAVELINRVQHYRDGPIRSFTDLPAPDAEKFLTALFVEIKELYNLINDAFRTASISSSYSVPYIESVWNQQHNVHHYRVSFKNFKDESKKKRSVKAKEEEEDSKEELEVVAQPAVLHPMPQALDEESDDEISEEQQLQRAIHASLQ</sequence>
<accession>A0A6C0DGL4</accession>
<dbReference type="PROSITE" id="PS50089">
    <property type="entry name" value="ZF_RING_2"/>
    <property type="match status" value="1"/>
</dbReference>
<dbReference type="InterPro" id="IPR044066">
    <property type="entry name" value="TRIAD_supradom"/>
</dbReference>
<keyword evidence="6" id="KW-0862">Zinc</keyword>
<keyword evidence="3" id="KW-0677">Repeat</keyword>
<feature type="region of interest" description="Disordered" evidence="7">
    <location>
        <begin position="521"/>
        <end position="577"/>
    </location>
</feature>
<dbReference type="GO" id="GO:0008270">
    <property type="term" value="F:zinc ion binding"/>
    <property type="evidence" value="ECO:0007669"/>
    <property type="project" value="UniProtKB-KW"/>
</dbReference>
<dbReference type="EMBL" id="MN739588">
    <property type="protein sequence ID" value="QHT14725.1"/>
    <property type="molecule type" value="Genomic_DNA"/>
</dbReference>
<dbReference type="InterPro" id="IPR011011">
    <property type="entry name" value="Znf_FYVE_PHD"/>
</dbReference>
<evidence type="ECO:0000259" key="9">
    <source>
        <dbReference type="PROSITE" id="PS51873"/>
    </source>
</evidence>
<evidence type="ECO:0000313" key="10">
    <source>
        <dbReference type="EMBL" id="QHT14725.1"/>
    </source>
</evidence>
<evidence type="ECO:0008006" key="11">
    <source>
        <dbReference type="Google" id="ProtNLM"/>
    </source>
</evidence>
<dbReference type="Gene3D" id="1.20.120.1750">
    <property type="match status" value="1"/>
</dbReference>
<keyword evidence="5" id="KW-0833">Ubl conjugation pathway</keyword>
<protein>
    <recommendedName>
        <fullName evidence="11">RING-type domain-containing protein</fullName>
    </recommendedName>
</protein>
<dbReference type="GO" id="GO:0004842">
    <property type="term" value="F:ubiquitin-protein transferase activity"/>
    <property type="evidence" value="ECO:0007669"/>
    <property type="project" value="InterPro"/>
</dbReference>
<dbReference type="PANTHER" id="PTHR11685">
    <property type="entry name" value="RBR FAMILY RING FINGER AND IBR DOMAIN-CONTAINING"/>
    <property type="match status" value="1"/>
</dbReference>
<evidence type="ECO:0000256" key="3">
    <source>
        <dbReference type="ARBA" id="ARBA00022737"/>
    </source>
</evidence>
<dbReference type="SUPFAM" id="SSF57850">
    <property type="entry name" value="RING/U-box"/>
    <property type="match status" value="1"/>
</dbReference>
<name>A0A6C0DGL4_9ZZZZ</name>
<evidence type="ECO:0000256" key="6">
    <source>
        <dbReference type="ARBA" id="ARBA00022833"/>
    </source>
</evidence>
<keyword evidence="4" id="KW-0863">Zinc-finger</keyword>
<dbReference type="GO" id="GO:0016567">
    <property type="term" value="P:protein ubiquitination"/>
    <property type="evidence" value="ECO:0007669"/>
    <property type="project" value="InterPro"/>
</dbReference>
<dbReference type="InterPro" id="IPR001841">
    <property type="entry name" value="Znf_RING"/>
</dbReference>
<reference evidence="10" key="1">
    <citation type="journal article" date="2020" name="Nature">
        <title>Giant virus diversity and host interactions through global metagenomics.</title>
        <authorList>
            <person name="Schulz F."/>
            <person name="Roux S."/>
            <person name="Paez-Espino D."/>
            <person name="Jungbluth S."/>
            <person name="Walsh D.A."/>
            <person name="Denef V.J."/>
            <person name="McMahon K.D."/>
            <person name="Konstantinidis K.T."/>
            <person name="Eloe-Fadrosh E.A."/>
            <person name="Kyrpides N.C."/>
            <person name="Woyke T."/>
        </authorList>
    </citation>
    <scope>NUCLEOTIDE SEQUENCE</scope>
    <source>
        <strain evidence="10">GVMAG-M-3300023174-141</strain>
    </source>
</reference>
<dbReference type="SUPFAM" id="SSF57903">
    <property type="entry name" value="FYVE/PHD zinc finger"/>
    <property type="match status" value="1"/>
</dbReference>
<dbReference type="Gene3D" id="3.30.40.10">
    <property type="entry name" value="Zinc/RING finger domain, C3HC4 (zinc finger)"/>
    <property type="match status" value="1"/>
</dbReference>
<dbReference type="PROSITE" id="PS51873">
    <property type="entry name" value="TRIAD"/>
    <property type="match status" value="1"/>
</dbReference>
<dbReference type="InterPro" id="IPR031127">
    <property type="entry name" value="E3_UB_ligase_RBR"/>
</dbReference>
<evidence type="ECO:0000256" key="2">
    <source>
        <dbReference type="ARBA" id="ARBA00022723"/>
    </source>
</evidence>
<feature type="compositionally biased region" description="Acidic residues" evidence="7">
    <location>
        <begin position="554"/>
        <end position="564"/>
    </location>
</feature>
<dbReference type="AlphaFoldDB" id="A0A6C0DGL4"/>
<proteinExistence type="predicted"/>
<dbReference type="InterPro" id="IPR013083">
    <property type="entry name" value="Znf_RING/FYVE/PHD"/>
</dbReference>
<evidence type="ECO:0000256" key="4">
    <source>
        <dbReference type="ARBA" id="ARBA00022771"/>
    </source>
</evidence>
<organism evidence="10">
    <name type="scientific">viral metagenome</name>
    <dbReference type="NCBI Taxonomy" id="1070528"/>
    <lineage>
        <taxon>unclassified sequences</taxon>
        <taxon>metagenomes</taxon>
        <taxon>organismal metagenomes</taxon>
    </lineage>
</organism>
<evidence type="ECO:0000256" key="5">
    <source>
        <dbReference type="ARBA" id="ARBA00022786"/>
    </source>
</evidence>
<feature type="domain" description="RING-type" evidence="8">
    <location>
        <begin position="19"/>
        <end position="65"/>
    </location>
</feature>
<feature type="domain" description="RING-type" evidence="9">
    <location>
        <begin position="15"/>
        <end position="327"/>
    </location>
</feature>
<keyword evidence="2" id="KW-0479">Metal-binding</keyword>
<evidence type="ECO:0000259" key="8">
    <source>
        <dbReference type="PROSITE" id="PS50089"/>
    </source>
</evidence>
<evidence type="ECO:0000256" key="7">
    <source>
        <dbReference type="SAM" id="MobiDB-lite"/>
    </source>
</evidence>